<name>A0A2V4N021_9ACTN</name>
<evidence type="ECO:0000256" key="2">
    <source>
        <dbReference type="SAM" id="Phobius"/>
    </source>
</evidence>
<keyword evidence="2" id="KW-1133">Transmembrane helix</keyword>
<evidence type="ECO:0000256" key="1">
    <source>
        <dbReference type="SAM" id="MobiDB-lite"/>
    </source>
</evidence>
<evidence type="ECO:0000313" key="3">
    <source>
        <dbReference type="EMBL" id="PYC77062.1"/>
    </source>
</evidence>
<feature type="transmembrane region" description="Helical" evidence="2">
    <location>
        <begin position="72"/>
        <end position="95"/>
    </location>
</feature>
<dbReference type="AlphaFoldDB" id="A0A2V4N021"/>
<sequence length="268" mass="27708">MSDQNPYAQPTPPGFGQAPGYGQVPPQPGYGQPPAYGQPAAQPGYSYPAGYGQAGYGGYPPPAPPKKSRKGLWITLGAVVVAIGVAFAVLVASVGDNLSKEGTHKVVLPATFQGLTSDPGNQIAQQMQQSVNSDPQESKKLDGTVSTVYQTSSATLGRMLVVYGGWGKIASPSAEESSFWAGFEGSAKSSSTTTTTFGPRSHPDPGPMGGVMSCENAFIGPVTEAVCVWVDNSTLVITLQTNLKGAAPSIDKAASDTRDLRAIAEVKK</sequence>
<accession>A0A2V4N021</accession>
<proteinExistence type="predicted"/>
<evidence type="ECO:0000313" key="4">
    <source>
        <dbReference type="Proteomes" id="UP000248039"/>
    </source>
</evidence>
<dbReference type="OrthoDB" id="3871880at2"/>
<comment type="caution">
    <text evidence="3">The sequence shown here is derived from an EMBL/GenBank/DDBJ whole genome shotgun (WGS) entry which is preliminary data.</text>
</comment>
<dbReference type="RefSeq" id="WP_110671287.1">
    <property type="nucleotide sequence ID" value="NZ_PYBW01000074.1"/>
</dbReference>
<keyword evidence="4" id="KW-1185">Reference proteome</keyword>
<feature type="region of interest" description="Disordered" evidence="1">
    <location>
        <begin position="189"/>
        <end position="209"/>
    </location>
</feature>
<dbReference type="EMBL" id="PYBW01000074">
    <property type="protein sequence ID" value="PYC77062.1"/>
    <property type="molecule type" value="Genomic_DNA"/>
</dbReference>
<feature type="compositionally biased region" description="Low complexity" evidence="1">
    <location>
        <begin position="16"/>
        <end position="44"/>
    </location>
</feature>
<feature type="region of interest" description="Disordered" evidence="1">
    <location>
        <begin position="1"/>
        <end position="44"/>
    </location>
</feature>
<organism evidence="3 4">
    <name type="scientific">Streptomyces tateyamensis</name>
    <dbReference type="NCBI Taxonomy" id="565073"/>
    <lineage>
        <taxon>Bacteria</taxon>
        <taxon>Bacillati</taxon>
        <taxon>Actinomycetota</taxon>
        <taxon>Actinomycetes</taxon>
        <taxon>Kitasatosporales</taxon>
        <taxon>Streptomycetaceae</taxon>
        <taxon>Streptomyces</taxon>
    </lineage>
</organism>
<protein>
    <submittedName>
        <fullName evidence="3">Uncharacterized protein</fullName>
    </submittedName>
</protein>
<reference evidence="3 4" key="1">
    <citation type="submission" date="2018-03" db="EMBL/GenBank/DDBJ databases">
        <title>Bioinformatic expansion and discovery of thiopeptide antibiotics.</title>
        <authorList>
            <person name="Schwalen C.J."/>
            <person name="Hudson G.A."/>
            <person name="Mitchell D.A."/>
        </authorList>
    </citation>
    <scope>NUCLEOTIDE SEQUENCE [LARGE SCALE GENOMIC DNA]</scope>
    <source>
        <strain evidence="3 4">ATCC 21389</strain>
    </source>
</reference>
<dbReference type="Proteomes" id="UP000248039">
    <property type="component" value="Unassembled WGS sequence"/>
</dbReference>
<keyword evidence="2" id="KW-0812">Transmembrane</keyword>
<gene>
    <name evidence="3" type="ORF">C7C46_20225</name>
</gene>
<keyword evidence="2" id="KW-0472">Membrane</keyword>